<sequence length="200" mass="23249">MPRDNLPHDHLDVQAIWDFLHKYNDSSHYRIFVATDSEEIRFQAKRIFPDTLLDIPGPILHSDLAGERRDLCQGIKKTLLDQLALASCDVLIRGYKSHLGAIAAYWRGLDARLFCFNSSTVEPCAMSDTGFHWGPEYTPGARLHWKSFVTEIQRKANRMSLEEEEKERKRKRKRRKAVVLQNVVRDEREVVMQDGRMIPS</sequence>
<evidence type="ECO:0000313" key="3">
    <source>
        <dbReference type="Proteomes" id="UP000762676"/>
    </source>
</evidence>
<dbReference type="Gene3D" id="3.40.50.11350">
    <property type="match status" value="1"/>
</dbReference>
<dbReference type="AlphaFoldDB" id="A0AAV4G734"/>
<proteinExistence type="predicted"/>
<keyword evidence="1" id="KW-0175">Coiled coil</keyword>
<dbReference type="Proteomes" id="UP000762676">
    <property type="component" value="Unassembled WGS sequence"/>
</dbReference>
<accession>A0AAV4G734</accession>
<evidence type="ECO:0000256" key="1">
    <source>
        <dbReference type="SAM" id="Coils"/>
    </source>
</evidence>
<dbReference type="EMBL" id="BMAT01001209">
    <property type="protein sequence ID" value="GFR81578.1"/>
    <property type="molecule type" value="Genomic_DNA"/>
</dbReference>
<evidence type="ECO:0008006" key="4">
    <source>
        <dbReference type="Google" id="ProtNLM"/>
    </source>
</evidence>
<organism evidence="2 3">
    <name type="scientific">Elysia marginata</name>
    <dbReference type="NCBI Taxonomy" id="1093978"/>
    <lineage>
        <taxon>Eukaryota</taxon>
        <taxon>Metazoa</taxon>
        <taxon>Spiralia</taxon>
        <taxon>Lophotrochozoa</taxon>
        <taxon>Mollusca</taxon>
        <taxon>Gastropoda</taxon>
        <taxon>Heterobranchia</taxon>
        <taxon>Euthyneura</taxon>
        <taxon>Panpulmonata</taxon>
        <taxon>Sacoglossa</taxon>
        <taxon>Placobranchoidea</taxon>
        <taxon>Plakobranchidae</taxon>
        <taxon>Elysia</taxon>
    </lineage>
</organism>
<keyword evidence="3" id="KW-1185">Reference proteome</keyword>
<protein>
    <recommendedName>
        <fullName evidence="4">GT23 domain-containing protein</fullName>
    </recommendedName>
</protein>
<reference evidence="2 3" key="1">
    <citation type="journal article" date="2021" name="Elife">
        <title>Chloroplast acquisition without the gene transfer in kleptoplastic sea slugs, Plakobranchus ocellatus.</title>
        <authorList>
            <person name="Maeda T."/>
            <person name="Takahashi S."/>
            <person name="Yoshida T."/>
            <person name="Shimamura S."/>
            <person name="Takaki Y."/>
            <person name="Nagai Y."/>
            <person name="Toyoda A."/>
            <person name="Suzuki Y."/>
            <person name="Arimoto A."/>
            <person name="Ishii H."/>
            <person name="Satoh N."/>
            <person name="Nishiyama T."/>
            <person name="Hasebe M."/>
            <person name="Maruyama T."/>
            <person name="Minagawa J."/>
            <person name="Obokata J."/>
            <person name="Shigenobu S."/>
        </authorList>
    </citation>
    <scope>NUCLEOTIDE SEQUENCE [LARGE SCALE GENOMIC DNA]</scope>
</reference>
<evidence type="ECO:0000313" key="2">
    <source>
        <dbReference type="EMBL" id="GFR81578.1"/>
    </source>
</evidence>
<comment type="caution">
    <text evidence="2">The sequence shown here is derived from an EMBL/GenBank/DDBJ whole genome shotgun (WGS) entry which is preliminary data.</text>
</comment>
<gene>
    <name evidence="2" type="ORF">ElyMa_000607200</name>
</gene>
<name>A0AAV4G734_9GAST</name>
<feature type="coiled-coil region" evidence="1">
    <location>
        <begin position="149"/>
        <end position="181"/>
    </location>
</feature>